<comment type="similarity">
    <text evidence="1">Belongs to the enoyl-CoA hydratase/isomerase family.</text>
</comment>
<dbReference type="PANTHER" id="PTHR42964">
    <property type="entry name" value="ENOYL-COA HYDRATASE"/>
    <property type="match status" value="1"/>
</dbReference>
<accession>A0A515EVG1</accession>
<dbReference type="SUPFAM" id="SSF52096">
    <property type="entry name" value="ClpP/crotonase"/>
    <property type="match status" value="1"/>
</dbReference>
<reference evidence="3" key="1">
    <citation type="submission" date="2019-02" db="EMBL/GenBank/DDBJ databases">
        <title>Complete genome sequence of Rhodoferax sp. Gr-4.</title>
        <authorList>
            <person name="Jin L."/>
        </authorList>
    </citation>
    <scope>NUCLEOTIDE SEQUENCE [LARGE SCALE GENOMIC DNA]</scope>
    <source>
        <strain evidence="3">Gr-4</strain>
    </source>
</reference>
<keyword evidence="3" id="KW-1185">Reference proteome</keyword>
<organism evidence="2 3">
    <name type="scientific">Rhodoferax aquaticus</name>
    <dbReference type="NCBI Taxonomy" id="2527691"/>
    <lineage>
        <taxon>Bacteria</taxon>
        <taxon>Pseudomonadati</taxon>
        <taxon>Pseudomonadota</taxon>
        <taxon>Betaproteobacteria</taxon>
        <taxon>Burkholderiales</taxon>
        <taxon>Comamonadaceae</taxon>
        <taxon>Rhodoferax</taxon>
    </lineage>
</organism>
<sequence length="290" mass="30014">MDTAQAAINSEANPFQTIAVEQVGGVLHVRLNRPESRNAMSLHMVAELRQALLSAEQSAGQTGAVRVLVLRGEGGHFCSGADLKDMAAARARLMQSPSDAAEAGTGLDPIAQANAAFGELCAAYAQTPLAVVVVLEGTVMGGGFGLACVADVALASTTASFRLPETSLGVVPAQIAPFLVERLGYSQAKRLAVTGGRLDAATALALGLVHSVHAPEAVEAALNQVLVDILACAPNALAATKSLMARARWCAPQDLVHEAARTFSQAAQSPEAMEGMGAFLQKRKPQWALQ</sequence>
<dbReference type="PANTHER" id="PTHR42964:SF1">
    <property type="entry name" value="POLYKETIDE BIOSYNTHESIS ENOYL-COA HYDRATASE PKSH-RELATED"/>
    <property type="match status" value="1"/>
</dbReference>
<protein>
    <submittedName>
        <fullName evidence="2">Enoyl-CoA hydratase/isomerase family protein</fullName>
    </submittedName>
</protein>
<dbReference type="GO" id="GO:0008300">
    <property type="term" value="P:isoprenoid catabolic process"/>
    <property type="evidence" value="ECO:0007669"/>
    <property type="project" value="TreeGrafter"/>
</dbReference>
<dbReference type="Pfam" id="PF00378">
    <property type="entry name" value="ECH_1"/>
    <property type="match status" value="1"/>
</dbReference>
<evidence type="ECO:0000313" key="3">
    <source>
        <dbReference type="Proteomes" id="UP000317365"/>
    </source>
</evidence>
<dbReference type="AlphaFoldDB" id="A0A515EVG1"/>
<dbReference type="InterPro" id="IPR001753">
    <property type="entry name" value="Enoyl-CoA_hydra/iso"/>
</dbReference>
<evidence type="ECO:0000256" key="1">
    <source>
        <dbReference type="ARBA" id="ARBA00005254"/>
    </source>
</evidence>
<dbReference type="CDD" id="cd06558">
    <property type="entry name" value="crotonase-like"/>
    <property type="match status" value="1"/>
</dbReference>
<dbReference type="KEGG" id="rhg:EXZ61_04955"/>
<evidence type="ECO:0000313" key="2">
    <source>
        <dbReference type="EMBL" id="QDL56672.1"/>
    </source>
</evidence>
<dbReference type="GO" id="GO:0003824">
    <property type="term" value="F:catalytic activity"/>
    <property type="evidence" value="ECO:0007669"/>
    <property type="project" value="UniProtKB-ARBA"/>
</dbReference>
<reference evidence="3" key="2">
    <citation type="journal article" date="2020" name="Int. J. Syst. Evol. Microbiol.">
        <title>Genomic insights into a novel species Rhodoferax aquaticus sp. nov., isolated from freshwater.</title>
        <authorList>
            <person name="Li T."/>
            <person name="Zhuo Y."/>
            <person name="Jin C.Z."/>
            <person name="Wu X."/>
            <person name="Ko S.R."/>
            <person name="Jin F.J."/>
            <person name="Ahn C.Y."/>
            <person name="Oh H.M."/>
            <person name="Lee H.G."/>
            <person name="Jin L."/>
        </authorList>
    </citation>
    <scope>NUCLEOTIDE SEQUENCE [LARGE SCALE GENOMIC DNA]</scope>
    <source>
        <strain evidence="3">Gr-4</strain>
    </source>
</reference>
<proteinExistence type="inferred from homology"/>
<dbReference type="InterPro" id="IPR029045">
    <property type="entry name" value="ClpP/crotonase-like_dom_sf"/>
</dbReference>
<name>A0A515EVG1_9BURK</name>
<dbReference type="EMBL" id="CP036282">
    <property type="protein sequence ID" value="QDL56672.1"/>
    <property type="molecule type" value="Genomic_DNA"/>
</dbReference>
<dbReference type="Gene3D" id="3.90.226.10">
    <property type="entry name" value="2-enoyl-CoA Hydratase, Chain A, domain 1"/>
    <property type="match status" value="1"/>
</dbReference>
<dbReference type="Proteomes" id="UP000317365">
    <property type="component" value="Chromosome"/>
</dbReference>
<dbReference type="InterPro" id="IPR051683">
    <property type="entry name" value="Enoyl-CoA_Hydratase/Isomerase"/>
</dbReference>
<dbReference type="Gene3D" id="1.10.12.10">
    <property type="entry name" value="Lyase 2-enoyl-coa Hydratase, Chain A, domain 2"/>
    <property type="match status" value="1"/>
</dbReference>
<gene>
    <name evidence="2" type="ORF">EXZ61_04955</name>
</gene>
<dbReference type="InterPro" id="IPR014748">
    <property type="entry name" value="Enoyl-CoA_hydra_C"/>
</dbReference>